<dbReference type="Pfam" id="PF13673">
    <property type="entry name" value="Acetyltransf_10"/>
    <property type="match status" value="1"/>
</dbReference>
<proteinExistence type="predicted"/>
<dbReference type="CDD" id="cd04301">
    <property type="entry name" value="NAT_SF"/>
    <property type="match status" value="1"/>
</dbReference>
<evidence type="ECO:0000259" key="3">
    <source>
        <dbReference type="PROSITE" id="PS51186"/>
    </source>
</evidence>
<feature type="domain" description="N-acetyltransferase" evidence="3">
    <location>
        <begin position="2"/>
        <end position="162"/>
    </location>
</feature>
<evidence type="ECO:0000256" key="1">
    <source>
        <dbReference type="ARBA" id="ARBA00022679"/>
    </source>
</evidence>
<evidence type="ECO:0000313" key="5">
    <source>
        <dbReference type="Proteomes" id="UP000562395"/>
    </source>
</evidence>
<dbReference type="InterPro" id="IPR050832">
    <property type="entry name" value="Bact_Acetyltransf"/>
</dbReference>
<reference evidence="4 5" key="1">
    <citation type="submission" date="2020-08" db="EMBL/GenBank/DDBJ databases">
        <title>Genomic Encyclopedia of Type Strains, Phase IV (KMG-IV): sequencing the most valuable type-strain genomes for metagenomic binning, comparative biology and taxonomic classification.</title>
        <authorList>
            <person name="Goeker M."/>
        </authorList>
    </citation>
    <scope>NUCLEOTIDE SEQUENCE [LARGE SCALE GENOMIC DNA]</scope>
    <source>
        <strain evidence="4 5">DSM 14552</strain>
    </source>
</reference>
<dbReference type="EMBL" id="JACICY010000001">
    <property type="protein sequence ID" value="MBB3859042.1"/>
    <property type="molecule type" value="Genomic_DNA"/>
</dbReference>
<dbReference type="PANTHER" id="PTHR43877">
    <property type="entry name" value="AMINOALKYLPHOSPHONATE N-ACETYLTRANSFERASE-RELATED-RELATED"/>
    <property type="match status" value="1"/>
</dbReference>
<keyword evidence="4" id="KW-0687">Ribonucleoprotein</keyword>
<keyword evidence="5" id="KW-1185">Reference proteome</keyword>
<gene>
    <name evidence="4" type="ORF">GGQ88_000282</name>
</gene>
<dbReference type="Gene3D" id="3.40.630.30">
    <property type="match status" value="1"/>
</dbReference>
<protein>
    <submittedName>
        <fullName evidence="4">Ribosomal protein S18 acetylase RimI-like enzyme</fullName>
    </submittedName>
</protein>
<dbReference type="GO" id="GO:0016747">
    <property type="term" value="F:acyltransferase activity, transferring groups other than amino-acyl groups"/>
    <property type="evidence" value="ECO:0007669"/>
    <property type="project" value="InterPro"/>
</dbReference>
<accession>A0A7W5ZVS3</accession>
<name>A0A7W5ZVS3_9SPHN</name>
<comment type="caution">
    <text evidence="4">The sequence shown here is derived from an EMBL/GenBank/DDBJ whole genome shotgun (WGS) entry which is preliminary data.</text>
</comment>
<organism evidence="4 5">
    <name type="scientific">Novosphingobium hassiacum</name>
    <dbReference type="NCBI Taxonomy" id="173676"/>
    <lineage>
        <taxon>Bacteria</taxon>
        <taxon>Pseudomonadati</taxon>
        <taxon>Pseudomonadota</taxon>
        <taxon>Alphaproteobacteria</taxon>
        <taxon>Sphingomonadales</taxon>
        <taxon>Sphingomonadaceae</taxon>
        <taxon>Novosphingobium</taxon>
    </lineage>
</organism>
<keyword evidence="2" id="KW-0012">Acyltransferase</keyword>
<dbReference type="InterPro" id="IPR016181">
    <property type="entry name" value="Acyl_CoA_acyltransferase"/>
</dbReference>
<dbReference type="InterPro" id="IPR000182">
    <property type="entry name" value="GNAT_dom"/>
</dbReference>
<keyword evidence="4" id="KW-0689">Ribosomal protein</keyword>
<dbReference type="AlphaFoldDB" id="A0A7W5ZVS3"/>
<evidence type="ECO:0000313" key="4">
    <source>
        <dbReference type="EMBL" id="MBB3859042.1"/>
    </source>
</evidence>
<dbReference type="Proteomes" id="UP000562395">
    <property type="component" value="Unassembled WGS sequence"/>
</dbReference>
<sequence>MIRFRTAAAVDLPRLRALVEKCYRGDSARQGWTHEADLLDDERTSDVELQRAVTDAQTRVLLAEIDGKLAGTVTVKTLGHGRAYLGMLCVDPELQAAGLGRALIADAEDLAVEAFSAAVMEMTVIDARPELIAYYERRGYAQTGETRPFPGAGAQPFAMTVLERSLR</sequence>
<dbReference type="SUPFAM" id="SSF55729">
    <property type="entry name" value="Acyl-CoA N-acyltransferases (Nat)"/>
    <property type="match status" value="1"/>
</dbReference>
<dbReference type="GO" id="GO:0005840">
    <property type="term" value="C:ribosome"/>
    <property type="evidence" value="ECO:0007669"/>
    <property type="project" value="UniProtKB-KW"/>
</dbReference>
<dbReference type="PROSITE" id="PS51186">
    <property type="entry name" value="GNAT"/>
    <property type="match status" value="1"/>
</dbReference>
<dbReference type="RefSeq" id="WP_183611235.1">
    <property type="nucleotide sequence ID" value="NZ_JACICY010000001.1"/>
</dbReference>
<evidence type="ECO:0000256" key="2">
    <source>
        <dbReference type="ARBA" id="ARBA00023315"/>
    </source>
</evidence>
<keyword evidence="1" id="KW-0808">Transferase</keyword>